<name>A0A9P6LVF2_MORAP</name>
<keyword evidence="2" id="KW-1185">Reference proteome</keyword>
<dbReference type="EMBL" id="JAAAHY010002376">
    <property type="protein sequence ID" value="KAF9944627.1"/>
    <property type="molecule type" value="Genomic_DNA"/>
</dbReference>
<accession>A0A9P6LVF2</accession>
<dbReference type="AlphaFoldDB" id="A0A9P6LVF2"/>
<gene>
    <name evidence="1" type="ORF">BGZ70_004478</name>
</gene>
<organism evidence="1 2">
    <name type="scientific">Mortierella alpina</name>
    <name type="common">Oleaginous fungus</name>
    <name type="synonym">Mortierella renispora</name>
    <dbReference type="NCBI Taxonomy" id="64518"/>
    <lineage>
        <taxon>Eukaryota</taxon>
        <taxon>Fungi</taxon>
        <taxon>Fungi incertae sedis</taxon>
        <taxon>Mucoromycota</taxon>
        <taxon>Mortierellomycotina</taxon>
        <taxon>Mortierellomycetes</taxon>
        <taxon>Mortierellales</taxon>
        <taxon>Mortierellaceae</taxon>
        <taxon>Mortierella</taxon>
    </lineage>
</organism>
<evidence type="ECO:0000313" key="2">
    <source>
        <dbReference type="Proteomes" id="UP000738359"/>
    </source>
</evidence>
<sequence length="69" mass="7589">MATSNPPSGMVVTLAQTLSQAVTRPNAKKLLLTYLLYAVIKYRRTSYGARPRPELKGPKGYPLIGNLLE</sequence>
<evidence type="ECO:0000313" key="1">
    <source>
        <dbReference type="EMBL" id="KAF9944627.1"/>
    </source>
</evidence>
<protein>
    <submittedName>
        <fullName evidence="1">Uncharacterized protein</fullName>
    </submittedName>
</protein>
<reference evidence="1" key="1">
    <citation type="journal article" date="2020" name="Fungal Divers.">
        <title>Resolving the Mortierellaceae phylogeny through synthesis of multi-gene phylogenetics and phylogenomics.</title>
        <authorList>
            <person name="Vandepol N."/>
            <person name="Liber J."/>
            <person name="Desiro A."/>
            <person name="Na H."/>
            <person name="Kennedy M."/>
            <person name="Barry K."/>
            <person name="Grigoriev I.V."/>
            <person name="Miller A.N."/>
            <person name="O'Donnell K."/>
            <person name="Stajich J.E."/>
            <person name="Bonito G."/>
        </authorList>
    </citation>
    <scope>NUCLEOTIDE SEQUENCE</scope>
    <source>
        <strain evidence="1">CK1249</strain>
    </source>
</reference>
<proteinExistence type="predicted"/>
<comment type="caution">
    <text evidence="1">The sequence shown here is derived from an EMBL/GenBank/DDBJ whole genome shotgun (WGS) entry which is preliminary data.</text>
</comment>
<dbReference type="Proteomes" id="UP000738359">
    <property type="component" value="Unassembled WGS sequence"/>
</dbReference>
<feature type="non-terminal residue" evidence="1">
    <location>
        <position position="69"/>
    </location>
</feature>